<dbReference type="AlphaFoldDB" id="A0A1V1HZQ5"/>
<dbReference type="InterPro" id="IPR046335">
    <property type="entry name" value="LacI/GalR-like_sensor"/>
</dbReference>
<keyword evidence="3" id="KW-0804">Transcription</keyword>
<sequence>MKVTIKDVAKEANVATSTVSRVLSNSPKISEKTKENVHEAIKKLNYKPNAIARSLANNKTRILGVVLPEDADDILNNPFFINAMKGMSMYAQKKNYYITYTFSKTQQIERKHLKDIINSNLVDGVILLRVSEDDKNTAYLRSIDFPFVVVGRPDNPEEVLWVNNDNISAMYNVVEKLIKKGHRKIGFVGAIENLNMSKDRFIGYKNALFDNKISYDESIVVHKDEFIENEGQSACNELLQNKDITAIVTTDDLIAFGIMKELKLKNIDNISIVGFNNTPLSAYQNPPLATVDINAYELGYSAAKLLINNLEGKEHAKRHYIVDTEFIERESFI</sequence>
<dbReference type="InterPro" id="IPR028082">
    <property type="entry name" value="Peripla_BP_I"/>
</dbReference>
<dbReference type="Pfam" id="PF13377">
    <property type="entry name" value="Peripla_BP_3"/>
    <property type="match status" value="1"/>
</dbReference>
<dbReference type="EMBL" id="LN555523">
    <property type="protein sequence ID" value="CED93347.1"/>
    <property type="molecule type" value="Genomic_DNA"/>
</dbReference>
<gene>
    <name evidence="5" type="ORF">CRIB_594</name>
</gene>
<dbReference type="SUPFAM" id="SSF53822">
    <property type="entry name" value="Periplasmic binding protein-like I"/>
    <property type="match status" value="1"/>
</dbReference>
<dbReference type="GO" id="GO:0000976">
    <property type="term" value="F:transcription cis-regulatory region binding"/>
    <property type="evidence" value="ECO:0007669"/>
    <property type="project" value="TreeGrafter"/>
</dbReference>
<dbReference type="FunFam" id="1.10.260.40:FF:000002">
    <property type="entry name" value="HTH-type transcriptional repressor PurR"/>
    <property type="match status" value="1"/>
</dbReference>
<dbReference type="PANTHER" id="PTHR30146:SF109">
    <property type="entry name" value="HTH-TYPE TRANSCRIPTIONAL REGULATOR GALS"/>
    <property type="match status" value="1"/>
</dbReference>
<dbReference type="Proteomes" id="UP000245622">
    <property type="component" value="Chromosome 1"/>
</dbReference>
<proteinExistence type="predicted"/>
<dbReference type="SMART" id="SM00354">
    <property type="entry name" value="HTH_LACI"/>
    <property type="match status" value="1"/>
</dbReference>
<dbReference type="PANTHER" id="PTHR30146">
    <property type="entry name" value="LACI-RELATED TRANSCRIPTIONAL REPRESSOR"/>
    <property type="match status" value="1"/>
</dbReference>
<dbReference type="Gene3D" id="3.40.50.2300">
    <property type="match status" value="2"/>
</dbReference>
<dbReference type="Gene3D" id="1.10.260.40">
    <property type="entry name" value="lambda repressor-like DNA-binding domains"/>
    <property type="match status" value="1"/>
</dbReference>
<dbReference type="PRINTS" id="PR00036">
    <property type="entry name" value="HTHLACI"/>
</dbReference>
<evidence type="ECO:0000313" key="5">
    <source>
        <dbReference type="EMBL" id="CED93347.1"/>
    </source>
</evidence>
<keyword evidence="2" id="KW-0238">DNA-binding</keyword>
<name>A0A1V1HZQ5_9FIRM</name>
<dbReference type="GeneID" id="97993419"/>
<organism evidence="5 6">
    <name type="scientific">Romboutsia ilealis</name>
    <dbReference type="NCBI Taxonomy" id="1115758"/>
    <lineage>
        <taxon>Bacteria</taxon>
        <taxon>Bacillati</taxon>
        <taxon>Bacillota</taxon>
        <taxon>Clostridia</taxon>
        <taxon>Peptostreptococcales</taxon>
        <taxon>Peptostreptococcaceae</taxon>
        <taxon>Romboutsia</taxon>
    </lineage>
</organism>
<reference evidence="5 6" key="1">
    <citation type="submission" date="2014-04" db="EMBL/GenBank/DDBJ databases">
        <authorList>
            <person name="Hornung B.V."/>
        </authorList>
    </citation>
    <scope>NUCLEOTIDE SEQUENCE [LARGE SCALE GENOMIC DNA]</scope>
    <source>
        <strain evidence="5 6">CRIB</strain>
    </source>
</reference>
<feature type="domain" description="HTH lacI-type" evidence="4">
    <location>
        <begin position="3"/>
        <end position="57"/>
    </location>
</feature>
<keyword evidence="6" id="KW-1185">Reference proteome</keyword>
<dbReference type="CDD" id="cd06294">
    <property type="entry name" value="PBP1_MalR-like"/>
    <property type="match status" value="1"/>
</dbReference>
<dbReference type="KEGG" id="ril:CRIB_594"/>
<accession>A0A1V1HZQ5</accession>
<dbReference type="CDD" id="cd01392">
    <property type="entry name" value="HTH_LacI"/>
    <property type="match status" value="1"/>
</dbReference>
<dbReference type="InterPro" id="IPR000843">
    <property type="entry name" value="HTH_LacI"/>
</dbReference>
<dbReference type="RefSeq" id="WP_071121056.1">
    <property type="nucleotide sequence ID" value="NZ_LN555523.1"/>
</dbReference>
<evidence type="ECO:0000259" key="4">
    <source>
        <dbReference type="PROSITE" id="PS50932"/>
    </source>
</evidence>
<dbReference type="Pfam" id="PF00356">
    <property type="entry name" value="LacI"/>
    <property type="match status" value="1"/>
</dbReference>
<evidence type="ECO:0000256" key="1">
    <source>
        <dbReference type="ARBA" id="ARBA00023015"/>
    </source>
</evidence>
<dbReference type="PROSITE" id="PS50932">
    <property type="entry name" value="HTH_LACI_2"/>
    <property type="match status" value="1"/>
</dbReference>
<keyword evidence="1" id="KW-0805">Transcription regulation</keyword>
<dbReference type="SUPFAM" id="SSF47413">
    <property type="entry name" value="lambda repressor-like DNA-binding domains"/>
    <property type="match status" value="1"/>
</dbReference>
<dbReference type="GO" id="GO:0003700">
    <property type="term" value="F:DNA-binding transcription factor activity"/>
    <property type="evidence" value="ECO:0007669"/>
    <property type="project" value="TreeGrafter"/>
</dbReference>
<evidence type="ECO:0000256" key="3">
    <source>
        <dbReference type="ARBA" id="ARBA00023163"/>
    </source>
</evidence>
<protein>
    <submittedName>
        <fullName evidence="5">Transcriptional regulator, LacI family</fullName>
    </submittedName>
</protein>
<evidence type="ECO:0000256" key="2">
    <source>
        <dbReference type="ARBA" id="ARBA00023125"/>
    </source>
</evidence>
<dbReference type="InterPro" id="IPR010982">
    <property type="entry name" value="Lambda_DNA-bd_dom_sf"/>
</dbReference>
<evidence type="ECO:0000313" key="6">
    <source>
        <dbReference type="Proteomes" id="UP000245622"/>
    </source>
</evidence>